<keyword evidence="4" id="KW-1185">Reference proteome</keyword>
<keyword evidence="1" id="KW-1133">Transmembrane helix</keyword>
<dbReference type="EMBL" id="CAMAPF010000011">
    <property type="protein sequence ID" value="CAH9063606.1"/>
    <property type="molecule type" value="Genomic_DNA"/>
</dbReference>
<protein>
    <submittedName>
        <fullName evidence="2">Uncharacterized protein</fullName>
    </submittedName>
</protein>
<evidence type="ECO:0000313" key="2">
    <source>
        <dbReference type="EMBL" id="CAH9063606.1"/>
    </source>
</evidence>
<reference evidence="2" key="1">
    <citation type="submission" date="2022-07" db="EMBL/GenBank/DDBJ databases">
        <authorList>
            <person name="Macas J."/>
            <person name="Novak P."/>
            <person name="Neumann P."/>
        </authorList>
    </citation>
    <scope>NUCLEOTIDE SEQUENCE</scope>
</reference>
<dbReference type="EMBL" id="CAMAPF010001088">
    <property type="protein sequence ID" value="CAH9145944.1"/>
    <property type="molecule type" value="Genomic_DNA"/>
</dbReference>
<dbReference type="AlphaFoldDB" id="A0AAV0C4C9"/>
<sequence length="119" mass="13415">MRDAKILHSYMLPSVKLDCGRCGGCKSQWSLVSGGSTMRTKVIEKASETGKNWRCENPRDVRQPSGLSRLVLSESEVSGDCPLTYVRGFWRTIGLCLFGVSFSICFHNLDFFLRLILFD</sequence>
<comment type="caution">
    <text evidence="2">The sequence shown here is derived from an EMBL/GenBank/DDBJ whole genome shotgun (WGS) entry which is preliminary data.</text>
</comment>
<feature type="transmembrane region" description="Helical" evidence="1">
    <location>
        <begin position="95"/>
        <end position="117"/>
    </location>
</feature>
<gene>
    <name evidence="2" type="ORF">CEPIT_LOCUS1978</name>
    <name evidence="3" type="ORF">CEPIT_LOCUS42612</name>
</gene>
<organism evidence="2 4">
    <name type="scientific">Cuscuta epithymum</name>
    <dbReference type="NCBI Taxonomy" id="186058"/>
    <lineage>
        <taxon>Eukaryota</taxon>
        <taxon>Viridiplantae</taxon>
        <taxon>Streptophyta</taxon>
        <taxon>Embryophyta</taxon>
        <taxon>Tracheophyta</taxon>
        <taxon>Spermatophyta</taxon>
        <taxon>Magnoliopsida</taxon>
        <taxon>eudicotyledons</taxon>
        <taxon>Gunneridae</taxon>
        <taxon>Pentapetalae</taxon>
        <taxon>asterids</taxon>
        <taxon>lamiids</taxon>
        <taxon>Solanales</taxon>
        <taxon>Convolvulaceae</taxon>
        <taxon>Cuscuteae</taxon>
        <taxon>Cuscuta</taxon>
        <taxon>Cuscuta subgen. Cuscuta</taxon>
    </lineage>
</organism>
<accession>A0AAV0C4C9</accession>
<evidence type="ECO:0000313" key="3">
    <source>
        <dbReference type="EMBL" id="CAH9145944.1"/>
    </source>
</evidence>
<evidence type="ECO:0000256" key="1">
    <source>
        <dbReference type="SAM" id="Phobius"/>
    </source>
</evidence>
<keyword evidence="1" id="KW-0472">Membrane</keyword>
<name>A0AAV0C4C9_9ASTE</name>
<evidence type="ECO:0000313" key="4">
    <source>
        <dbReference type="Proteomes" id="UP001152523"/>
    </source>
</evidence>
<keyword evidence="1" id="KW-0812">Transmembrane</keyword>
<proteinExistence type="predicted"/>
<dbReference type="Proteomes" id="UP001152523">
    <property type="component" value="Unassembled WGS sequence"/>
</dbReference>